<feature type="transmembrane region" description="Helical" evidence="1">
    <location>
        <begin position="72"/>
        <end position="90"/>
    </location>
</feature>
<evidence type="ECO:0000313" key="2">
    <source>
        <dbReference type="EMBL" id="AHB87053.1"/>
    </source>
</evidence>
<proteinExistence type="predicted"/>
<dbReference type="EMBL" id="KF421919">
    <property type="protein sequence ID" value="AHB87053.1"/>
    <property type="molecule type" value="Genomic_RNA"/>
</dbReference>
<protein>
    <submittedName>
        <fullName evidence="2">Putative triple gene block protein 2</fullName>
    </submittedName>
</protein>
<feature type="transmembrane region" description="Helical" evidence="1">
    <location>
        <begin position="12"/>
        <end position="30"/>
    </location>
</feature>
<keyword evidence="1" id="KW-0812">Transmembrane</keyword>
<keyword evidence="1" id="KW-1133">Transmembrane helix</keyword>
<keyword evidence="1" id="KW-0472">Membrane</keyword>
<evidence type="ECO:0000256" key="1">
    <source>
        <dbReference type="SAM" id="Phobius"/>
    </source>
</evidence>
<dbReference type="InterPro" id="IPR001896">
    <property type="entry name" value="Plant_vir_prot"/>
</dbReference>
<organism evidence="2">
    <name type="scientific">Escobaria virus</name>
    <dbReference type="NCBI Taxonomy" id="1417306"/>
    <lineage>
        <taxon>Viruses</taxon>
        <taxon>Riboviria</taxon>
        <taxon>Orthornavirae</taxon>
        <taxon>Kitrinoviricota</taxon>
        <taxon>Alsuviricetes</taxon>
        <taxon>Tymovirales</taxon>
        <taxon>Alphaflexiviridae</taxon>
    </lineage>
</organism>
<name>V5V1S5_9VIRU</name>
<reference evidence="2" key="1">
    <citation type="submission" date="2013-07" db="EMBL/GenBank/DDBJ databases">
        <title>Genomic characterization of AAV1 and evidence of other flexiviruses in Oklahoma Tallgrass Prairie Preserve revealed by sequence analysis and genomic organization.</title>
        <authorList>
            <person name="Dutta M."/>
            <person name="Sokhandan Bashir N."/>
            <person name="Melcher U."/>
        </authorList>
    </citation>
    <scope>NUCLEOTIDE SEQUENCE</scope>
    <source>
        <strain evidence="2">05TGP00120D</strain>
    </source>
</reference>
<accession>V5V1S5</accession>
<sequence>MSFTPPPDYTKPILCGLICTAATFCTFLLTRNNLPHSGDNLHHLPFGGVYQDGNKFVRYAGPSKQLGPTHPQVLAVIVSLTLAIYLLSACRRPNRAQCQHCSRS</sequence>
<dbReference type="Pfam" id="PF01307">
    <property type="entry name" value="Plant_vir_prot"/>
    <property type="match status" value="1"/>
</dbReference>